<dbReference type="OrthoDB" id="5243844at2"/>
<dbReference type="InterPro" id="IPR008920">
    <property type="entry name" value="TF_FadR/GntR_C"/>
</dbReference>
<dbReference type="GO" id="GO:0003700">
    <property type="term" value="F:DNA-binding transcription factor activity"/>
    <property type="evidence" value="ECO:0007669"/>
    <property type="project" value="InterPro"/>
</dbReference>
<protein>
    <submittedName>
        <fullName evidence="7">GntR family transcriptional regulator</fullName>
    </submittedName>
</protein>
<dbReference type="Pfam" id="PF00392">
    <property type="entry name" value="GntR"/>
    <property type="match status" value="1"/>
</dbReference>
<dbReference type="Gene3D" id="1.20.120.530">
    <property type="entry name" value="GntR ligand-binding domain-like"/>
    <property type="match status" value="1"/>
</dbReference>
<feature type="domain" description="HTH gntR-type" evidence="5">
    <location>
        <begin position="23"/>
        <end position="90"/>
    </location>
</feature>
<gene>
    <name evidence="6" type="ORF">BGI27_05410</name>
    <name evidence="7" type="ORF">CGU29_04930</name>
</gene>
<proteinExistence type="predicted"/>
<keyword evidence="9" id="KW-1185">Reference proteome</keyword>
<dbReference type="AlphaFoldDB" id="A0A272EVQ8"/>
<evidence type="ECO:0000259" key="5">
    <source>
        <dbReference type="PROSITE" id="PS50949"/>
    </source>
</evidence>
<organism evidence="7 8">
    <name type="scientific">Candidatus Dactylopiibacterium carminicum</name>
    <dbReference type="NCBI Taxonomy" id="857335"/>
    <lineage>
        <taxon>Bacteria</taxon>
        <taxon>Pseudomonadati</taxon>
        <taxon>Pseudomonadota</taxon>
        <taxon>Betaproteobacteria</taxon>
        <taxon>Rhodocyclales</taxon>
        <taxon>Rhodocyclaceae</taxon>
        <taxon>Candidatus Dactylopiibacterium</taxon>
    </lineage>
</organism>
<dbReference type="GO" id="GO:0003677">
    <property type="term" value="F:DNA binding"/>
    <property type="evidence" value="ECO:0007669"/>
    <property type="project" value="UniProtKB-KW"/>
</dbReference>
<evidence type="ECO:0000256" key="2">
    <source>
        <dbReference type="ARBA" id="ARBA00023125"/>
    </source>
</evidence>
<evidence type="ECO:0000313" key="6">
    <source>
        <dbReference type="EMBL" id="KAF7599923.1"/>
    </source>
</evidence>
<accession>A0A272EVQ8</accession>
<keyword evidence="2" id="KW-0238">DNA-binding</keyword>
<dbReference type="SMART" id="SM00895">
    <property type="entry name" value="FCD"/>
    <property type="match status" value="1"/>
</dbReference>
<dbReference type="SUPFAM" id="SSF48008">
    <property type="entry name" value="GntR ligand-binding domain-like"/>
    <property type="match status" value="1"/>
</dbReference>
<dbReference type="InterPro" id="IPR011711">
    <property type="entry name" value="GntR_C"/>
</dbReference>
<dbReference type="InterPro" id="IPR000524">
    <property type="entry name" value="Tscrpt_reg_HTH_GntR"/>
</dbReference>
<evidence type="ECO:0000256" key="4">
    <source>
        <dbReference type="SAM" id="MobiDB-lite"/>
    </source>
</evidence>
<feature type="region of interest" description="Disordered" evidence="4">
    <location>
        <begin position="1"/>
        <end position="21"/>
    </location>
</feature>
<reference evidence="6 9" key="1">
    <citation type="submission" date="2016-08" db="EMBL/GenBank/DDBJ databases">
        <title>Candidatus Dactylopiibacterium carminicum genome sequence.</title>
        <authorList>
            <person name="Ramirez-Puebla S.T."/>
            <person name="Ormeno-Orrillo E."/>
            <person name="Vera-Ponce De Leon A."/>
            <person name="Luis L."/>
            <person name="Sanchez-Flores A."/>
            <person name="Monica R."/>
            <person name="Martinez-Romero E."/>
        </authorList>
    </citation>
    <scope>NUCLEOTIDE SEQUENCE [LARGE SCALE GENOMIC DNA]</scope>
    <source>
        <strain evidence="6">END1</strain>
    </source>
</reference>
<dbReference type="Gene3D" id="1.10.10.10">
    <property type="entry name" value="Winged helix-like DNA-binding domain superfamily/Winged helix DNA-binding domain"/>
    <property type="match status" value="1"/>
</dbReference>
<dbReference type="PANTHER" id="PTHR43537:SF53">
    <property type="entry name" value="HTH-TYPE TRANSCRIPTIONAL REPRESSOR NANR"/>
    <property type="match status" value="1"/>
</dbReference>
<dbReference type="CDD" id="cd07377">
    <property type="entry name" value="WHTH_GntR"/>
    <property type="match status" value="1"/>
</dbReference>
<sequence>MSEKALARTSRRSPLPSTEADVGASVDTVYDRVVQAVMEHRLPPGTKLVEEKLATVFSITRTRVREVLQRLAHEGLVNAIPNRGSFIASPTVEEARQIFDARRILEPALVRRLVADADAEDIQRLRAHVAAERQARAEDDRRAIIRLSGEFHLLMAEMVGNPQLTQVMRELASLTCLIILLYDSPNMPACPNHEHSELIDAIETRDEAQAVRCIVEHLQHIEETLDLSGDEGPEIDLESIFA</sequence>
<evidence type="ECO:0000313" key="7">
    <source>
        <dbReference type="EMBL" id="PAS94199.1"/>
    </source>
</evidence>
<dbReference type="Proteomes" id="UP000623509">
    <property type="component" value="Unassembled WGS sequence"/>
</dbReference>
<evidence type="ECO:0000256" key="1">
    <source>
        <dbReference type="ARBA" id="ARBA00023015"/>
    </source>
</evidence>
<dbReference type="PANTHER" id="PTHR43537">
    <property type="entry name" value="TRANSCRIPTIONAL REGULATOR, GNTR FAMILY"/>
    <property type="match status" value="1"/>
</dbReference>
<keyword evidence="1" id="KW-0805">Transcription regulation</keyword>
<dbReference type="RefSeq" id="WP_095523923.1">
    <property type="nucleotide sequence ID" value="NZ_MDUX01000012.1"/>
</dbReference>
<dbReference type="EMBL" id="NMRN01000009">
    <property type="protein sequence ID" value="PAS94199.1"/>
    <property type="molecule type" value="Genomic_DNA"/>
</dbReference>
<dbReference type="InterPro" id="IPR036390">
    <property type="entry name" value="WH_DNA-bd_sf"/>
</dbReference>
<dbReference type="Pfam" id="PF07729">
    <property type="entry name" value="FCD"/>
    <property type="match status" value="1"/>
</dbReference>
<evidence type="ECO:0000256" key="3">
    <source>
        <dbReference type="ARBA" id="ARBA00023163"/>
    </source>
</evidence>
<dbReference type="SUPFAM" id="SSF46785">
    <property type="entry name" value="Winged helix' DNA-binding domain"/>
    <property type="match status" value="1"/>
</dbReference>
<evidence type="ECO:0000313" key="8">
    <source>
        <dbReference type="Proteomes" id="UP000216107"/>
    </source>
</evidence>
<keyword evidence="3" id="KW-0804">Transcription</keyword>
<dbReference type="EMBL" id="MDUX01000012">
    <property type="protein sequence ID" value="KAF7599923.1"/>
    <property type="molecule type" value="Genomic_DNA"/>
</dbReference>
<comment type="caution">
    <text evidence="7">The sequence shown here is derived from an EMBL/GenBank/DDBJ whole genome shotgun (WGS) entry which is preliminary data.</text>
</comment>
<dbReference type="Proteomes" id="UP000216107">
    <property type="component" value="Unassembled WGS sequence"/>
</dbReference>
<evidence type="ECO:0000313" key="9">
    <source>
        <dbReference type="Proteomes" id="UP000623509"/>
    </source>
</evidence>
<dbReference type="InterPro" id="IPR036388">
    <property type="entry name" value="WH-like_DNA-bd_sf"/>
</dbReference>
<reference evidence="7 8" key="2">
    <citation type="submission" date="2017-07" db="EMBL/GenBank/DDBJ databases">
        <title>Candidatus Dactylopiibacterium carminicum, a nitrogen-fixing symbiont of the cochineal insect Dactylopius coccus and Dactylopius opuntiae (Hemiptera: Coccoidea: Dactylopiidae).</title>
        <authorList>
            <person name="Vera A."/>
        </authorList>
    </citation>
    <scope>NUCLEOTIDE SEQUENCE [LARGE SCALE GENOMIC DNA]</scope>
    <source>
        <strain evidence="7 8">NFDCM</strain>
    </source>
</reference>
<dbReference type="SMART" id="SM00345">
    <property type="entry name" value="HTH_GNTR"/>
    <property type="match status" value="1"/>
</dbReference>
<name>A0A272EVQ8_9RHOO</name>
<dbReference type="PROSITE" id="PS50949">
    <property type="entry name" value="HTH_GNTR"/>
    <property type="match status" value="1"/>
</dbReference>